<accession>D0MRL0</accession>
<proteinExistence type="predicted"/>
<gene>
    <name evidence="2" type="ORF">PITG_00744</name>
</gene>
<protein>
    <submittedName>
        <fullName evidence="2">Uncharacterized protein</fullName>
    </submittedName>
</protein>
<evidence type="ECO:0000256" key="1">
    <source>
        <dbReference type="SAM" id="MobiDB-lite"/>
    </source>
</evidence>
<dbReference type="RefSeq" id="XP_002909315.1">
    <property type="nucleotide sequence ID" value="XM_002909269.1"/>
</dbReference>
<dbReference type="Proteomes" id="UP000006643">
    <property type="component" value="Unassembled WGS sequence"/>
</dbReference>
<dbReference type="EMBL" id="DS028118">
    <property type="protein sequence ID" value="EEY58129.1"/>
    <property type="molecule type" value="Genomic_DNA"/>
</dbReference>
<dbReference type="STRING" id="403677.D0MRL0"/>
<name>D0MRL0_PHYIT</name>
<evidence type="ECO:0000313" key="2">
    <source>
        <dbReference type="EMBL" id="EEY58129.1"/>
    </source>
</evidence>
<organism evidence="2 3">
    <name type="scientific">Phytophthora infestans (strain T30-4)</name>
    <name type="common">Potato late blight agent</name>
    <dbReference type="NCBI Taxonomy" id="403677"/>
    <lineage>
        <taxon>Eukaryota</taxon>
        <taxon>Sar</taxon>
        <taxon>Stramenopiles</taxon>
        <taxon>Oomycota</taxon>
        <taxon>Peronosporomycetes</taxon>
        <taxon>Peronosporales</taxon>
        <taxon>Peronosporaceae</taxon>
        <taxon>Phytophthora</taxon>
    </lineage>
</organism>
<reference evidence="3" key="1">
    <citation type="journal article" date="2009" name="Nature">
        <title>Genome sequence and analysis of the Irish potato famine pathogen Phytophthora infestans.</title>
        <authorList>
            <consortium name="The Broad Institute Genome Sequencing Platform"/>
            <person name="Haas B.J."/>
            <person name="Kamoun S."/>
            <person name="Zody M.C."/>
            <person name="Jiang R.H."/>
            <person name="Handsaker R.E."/>
            <person name="Cano L.M."/>
            <person name="Grabherr M."/>
            <person name="Kodira C.D."/>
            <person name="Raffaele S."/>
            <person name="Torto-Alalibo T."/>
            <person name="Bozkurt T.O."/>
            <person name="Ah-Fong A.M."/>
            <person name="Alvarado L."/>
            <person name="Anderson V.L."/>
            <person name="Armstrong M.R."/>
            <person name="Avrova A."/>
            <person name="Baxter L."/>
            <person name="Beynon J."/>
            <person name="Boevink P.C."/>
            <person name="Bollmann S.R."/>
            <person name="Bos J.I."/>
            <person name="Bulone V."/>
            <person name="Cai G."/>
            <person name="Cakir C."/>
            <person name="Carrington J.C."/>
            <person name="Chawner M."/>
            <person name="Conti L."/>
            <person name="Costanzo S."/>
            <person name="Ewan R."/>
            <person name="Fahlgren N."/>
            <person name="Fischbach M.A."/>
            <person name="Fugelstad J."/>
            <person name="Gilroy E.M."/>
            <person name="Gnerre S."/>
            <person name="Green P.J."/>
            <person name="Grenville-Briggs L.J."/>
            <person name="Griffith J."/>
            <person name="Grunwald N.J."/>
            <person name="Horn K."/>
            <person name="Horner N.R."/>
            <person name="Hu C.H."/>
            <person name="Huitema E."/>
            <person name="Jeong D.H."/>
            <person name="Jones A.M."/>
            <person name="Jones J.D."/>
            <person name="Jones R.W."/>
            <person name="Karlsson E.K."/>
            <person name="Kunjeti S.G."/>
            <person name="Lamour K."/>
            <person name="Liu Z."/>
            <person name="Ma L."/>
            <person name="Maclean D."/>
            <person name="Chibucos M.C."/>
            <person name="McDonald H."/>
            <person name="McWalters J."/>
            <person name="Meijer H.J."/>
            <person name="Morgan W."/>
            <person name="Morris P.F."/>
            <person name="Munro C.A."/>
            <person name="O'Neill K."/>
            <person name="Ospina-Giraldo M."/>
            <person name="Pinzon A."/>
            <person name="Pritchard L."/>
            <person name="Ramsahoye B."/>
            <person name="Ren Q."/>
            <person name="Restrepo S."/>
            <person name="Roy S."/>
            <person name="Sadanandom A."/>
            <person name="Savidor A."/>
            <person name="Schornack S."/>
            <person name="Schwartz D.C."/>
            <person name="Schumann U.D."/>
            <person name="Schwessinger B."/>
            <person name="Seyer L."/>
            <person name="Sharpe T."/>
            <person name="Silvar C."/>
            <person name="Song J."/>
            <person name="Studholme D.J."/>
            <person name="Sykes S."/>
            <person name="Thines M."/>
            <person name="van de Vondervoort P.J."/>
            <person name="Phuntumart V."/>
            <person name="Wawra S."/>
            <person name="Weide R."/>
            <person name="Win J."/>
            <person name="Young C."/>
            <person name="Zhou S."/>
            <person name="Fry W."/>
            <person name="Meyers B.C."/>
            <person name="van West P."/>
            <person name="Ristaino J."/>
            <person name="Govers F."/>
            <person name="Birch P.R."/>
            <person name="Whisson S.C."/>
            <person name="Judelson H.S."/>
            <person name="Nusbaum C."/>
        </authorList>
    </citation>
    <scope>NUCLEOTIDE SEQUENCE [LARGE SCALE GENOMIC DNA]</scope>
    <source>
        <strain evidence="3">T30-4</strain>
    </source>
</reference>
<dbReference type="HOGENOM" id="CLU_620365_0_0_1"/>
<dbReference type="GeneID" id="9472545"/>
<dbReference type="KEGG" id="pif:PITG_00744"/>
<dbReference type="InParanoid" id="D0MRL0"/>
<keyword evidence="3" id="KW-1185">Reference proteome</keyword>
<feature type="region of interest" description="Disordered" evidence="1">
    <location>
        <begin position="332"/>
        <end position="361"/>
    </location>
</feature>
<dbReference type="OrthoDB" id="10483334at2759"/>
<dbReference type="eggNOG" id="ENOG502QQMR">
    <property type="taxonomic scope" value="Eukaryota"/>
</dbReference>
<feature type="compositionally biased region" description="Polar residues" evidence="1">
    <location>
        <begin position="343"/>
        <end position="360"/>
    </location>
</feature>
<sequence>MSPLVNDLWSADVEMNHTLVQVPLDVNATYLNLTHAFGVNGSILSAAHDNEELVRFASVYEKEMVLLLVFGRDSDAHPMTSSVQITVIGEDSEGSPIQLDFSMRRVYVPEHQYPATTHPPAVWVPTSYFPQCSAVYCSDDEPEIKLATKTEDGEEKLSDGQIAVVADKLASKVPLVEVFLPFNVTGKKLNDGNTLNLGWNMDLRLHNDAKDIDWSDHDVCQLKVPKKKPNTAVAADTEGSKAKENVAVDARSGANHAEDKAIPVANDPLEEENDKMQDIAEDEAKKDESTEAEVTEFDGGITKCRLAEHNRGVIVTVRVLSNHAHAVLSAAGALEDDEKESETNTPDSPEASGSATSIPNSGVDYDAVDKLLEEWKTSPQVADGQICFFDADRADPSRYRYCFALALGHYHSEEVELMHKPTLWAQLHPPKPKVLSWWGIGK</sequence>
<dbReference type="VEuPathDB" id="FungiDB:PITG_00744"/>
<dbReference type="AlphaFoldDB" id="D0MRL0"/>
<evidence type="ECO:0000313" key="3">
    <source>
        <dbReference type="Proteomes" id="UP000006643"/>
    </source>
</evidence>